<evidence type="ECO:0000256" key="5">
    <source>
        <dbReference type="SAM" id="MobiDB-lite"/>
    </source>
</evidence>
<comment type="caution">
    <text evidence="7">The sequence shown here is derived from an EMBL/GenBank/DDBJ whole genome shotgun (WGS) entry which is preliminary data.</text>
</comment>
<evidence type="ECO:0000256" key="6">
    <source>
        <dbReference type="SAM" id="Phobius"/>
    </source>
</evidence>
<dbReference type="EMBL" id="JBAMMX010000018">
    <property type="protein sequence ID" value="KAK6922771.1"/>
    <property type="molecule type" value="Genomic_DNA"/>
</dbReference>
<evidence type="ECO:0000256" key="3">
    <source>
        <dbReference type="ARBA" id="ARBA00022989"/>
    </source>
</evidence>
<evidence type="ECO:0000256" key="2">
    <source>
        <dbReference type="ARBA" id="ARBA00022692"/>
    </source>
</evidence>
<dbReference type="Gene3D" id="1.20.1280.290">
    <property type="match status" value="2"/>
</dbReference>
<dbReference type="GO" id="GO:0016020">
    <property type="term" value="C:membrane"/>
    <property type="evidence" value="ECO:0007669"/>
    <property type="project" value="UniProtKB-SubCell"/>
</dbReference>
<feature type="compositionally biased region" description="Basic and acidic residues" evidence="5">
    <location>
        <begin position="132"/>
        <end position="143"/>
    </location>
</feature>
<dbReference type="SMART" id="SM00679">
    <property type="entry name" value="CTNS"/>
    <property type="match status" value="2"/>
</dbReference>
<evidence type="ECO:0000313" key="8">
    <source>
        <dbReference type="Proteomes" id="UP001370490"/>
    </source>
</evidence>
<feature type="transmembrane region" description="Helical" evidence="6">
    <location>
        <begin position="331"/>
        <end position="354"/>
    </location>
</feature>
<feature type="transmembrane region" description="Helical" evidence="6">
    <location>
        <begin position="66"/>
        <end position="88"/>
    </location>
</feature>
<dbReference type="Pfam" id="PF04193">
    <property type="entry name" value="PQ-loop"/>
    <property type="match status" value="2"/>
</dbReference>
<reference evidence="7 8" key="1">
    <citation type="submission" date="2023-12" db="EMBL/GenBank/DDBJ databases">
        <title>A high-quality genome assembly for Dillenia turbinata (Dilleniales).</title>
        <authorList>
            <person name="Chanderbali A."/>
        </authorList>
    </citation>
    <scope>NUCLEOTIDE SEQUENCE [LARGE SCALE GENOMIC DNA]</scope>
    <source>
        <strain evidence="7">LSX21</strain>
        <tissue evidence="7">Leaf</tissue>
    </source>
</reference>
<feature type="region of interest" description="Disordered" evidence="5">
    <location>
        <begin position="129"/>
        <end position="155"/>
    </location>
</feature>
<accession>A0AAN8Z2Z9</accession>
<feature type="transmembrane region" description="Helical" evidence="6">
    <location>
        <begin position="94"/>
        <end position="114"/>
    </location>
</feature>
<dbReference type="Proteomes" id="UP001370490">
    <property type="component" value="Unassembled WGS sequence"/>
</dbReference>
<evidence type="ECO:0000313" key="7">
    <source>
        <dbReference type="EMBL" id="KAK6922771.1"/>
    </source>
</evidence>
<dbReference type="PANTHER" id="PTHR16201">
    <property type="entry name" value="SEVEN TRANSMEMBRANE PROTEIN 1-RELATED"/>
    <property type="match status" value="1"/>
</dbReference>
<dbReference type="InterPro" id="IPR051415">
    <property type="entry name" value="LAAT-1"/>
</dbReference>
<feature type="transmembrane region" description="Helical" evidence="6">
    <location>
        <begin position="298"/>
        <end position="319"/>
    </location>
</feature>
<keyword evidence="2 6" id="KW-0812">Transmembrane</keyword>
<dbReference type="PANTHER" id="PTHR16201:SF45">
    <property type="entry name" value="PQ-LOOP REPEAT FAMILY PROTEIN _ TRANSMEMBRANE FAMILY PROTEIN"/>
    <property type="match status" value="1"/>
</dbReference>
<keyword evidence="8" id="KW-1185">Reference proteome</keyword>
<name>A0AAN8Z2Z9_9MAGN</name>
<feature type="region of interest" description="Disordered" evidence="5">
    <location>
        <begin position="192"/>
        <end position="224"/>
    </location>
</feature>
<proteinExistence type="predicted"/>
<dbReference type="InterPro" id="IPR006603">
    <property type="entry name" value="PQ-loop_rpt"/>
</dbReference>
<keyword evidence="3 6" id="KW-1133">Transmembrane helix</keyword>
<dbReference type="AlphaFoldDB" id="A0AAN8Z2Z9"/>
<sequence>MKLSYCSRERKPCVRWVEKYFKDCLCNLRDDMSFGLGLISLVCWGVAEIPQIITNFQAKSGHGVSLAFLLTWVLGDIFNLVGCLLEPATLPTQYYTALLYTATTIVLVFQSVYYDHIGKWGRNRQTNLSQEVEEHKEPLKIKSTDSGIPIPSGPLKASPPRDFYYTSARSLAGSNTPTFGSYLRTTRSGPPVSLLDADSSSDDEPPKASSKRSTSRPRPIPRSAGPAAFLSTSASLPFQSNALKEAYIGLLGRKILHEQGTENNAFGQWLGWLMALIYIGGRVPQICLNMKRGSVEGLNPLMFIFALIANISYVGSIVVRSTEWSKIKANMPWLLDAVVCVALDLFIISQYIYYRYFRKTAASGDDHGDYKEAE</sequence>
<dbReference type="FunFam" id="1.20.1280.290:FF:000012">
    <property type="entry name" value="Vacuolar membrane PQ loop repeat protein"/>
    <property type="match status" value="1"/>
</dbReference>
<evidence type="ECO:0000256" key="1">
    <source>
        <dbReference type="ARBA" id="ARBA00004141"/>
    </source>
</evidence>
<dbReference type="FunFam" id="1.20.1280.290:FF:000019">
    <property type="entry name" value="PQ-loop repeat family protein / transmembrane family protein"/>
    <property type="match status" value="1"/>
</dbReference>
<keyword evidence="4 6" id="KW-0472">Membrane</keyword>
<comment type="subcellular location">
    <subcellularLocation>
        <location evidence="1">Membrane</location>
        <topology evidence="1">Multi-pass membrane protein</topology>
    </subcellularLocation>
</comment>
<protein>
    <submittedName>
        <fullName evidence="7">PQ-loop repeat</fullName>
    </submittedName>
</protein>
<evidence type="ECO:0000256" key="4">
    <source>
        <dbReference type="ARBA" id="ARBA00023136"/>
    </source>
</evidence>
<gene>
    <name evidence="7" type="ORF">RJ641_011075</name>
</gene>
<organism evidence="7 8">
    <name type="scientific">Dillenia turbinata</name>
    <dbReference type="NCBI Taxonomy" id="194707"/>
    <lineage>
        <taxon>Eukaryota</taxon>
        <taxon>Viridiplantae</taxon>
        <taxon>Streptophyta</taxon>
        <taxon>Embryophyta</taxon>
        <taxon>Tracheophyta</taxon>
        <taxon>Spermatophyta</taxon>
        <taxon>Magnoliopsida</taxon>
        <taxon>eudicotyledons</taxon>
        <taxon>Gunneridae</taxon>
        <taxon>Pentapetalae</taxon>
        <taxon>Dilleniales</taxon>
        <taxon>Dilleniaceae</taxon>
        <taxon>Dillenia</taxon>
    </lineage>
</organism>